<accession>W6QBU3</accession>
<proteinExistence type="predicted"/>
<feature type="compositionally biased region" description="Polar residues" evidence="1">
    <location>
        <begin position="246"/>
        <end position="255"/>
    </location>
</feature>
<dbReference type="OrthoDB" id="5345625at2759"/>
<dbReference type="OMA" id="MNSTSVQ"/>
<reference evidence="2" key="1">
    <citation type="journal article" date="2014" name="Nat. Commun.">
        <title>Multiple recent horizontal transfers of a large genomic region in cheese making fungi.</title>
        <authorList>
            <person name="Cheeseman K."/>
            <person name="Ropars J."/>
            <person name="Renault P."/>
            <person name="Dupont J."/>
            <person name="Gouzy J."/>
            <person name="Branca A."/>
            <person name="Abraham A.L."/>
            <person name="Ceppi M."/>
            <person name="Conseiller E."/>
            <person name="Debuchy R."/>
            <person name="Malagnac F."/>
            <person name="Goarin A."/>
            <person name="Silar P."/>
            <person name="Lacoste S."/>
            <person name="Sallet E."/>
            <person name="Bensimon A."/>
            <person name="Giraud T."/>
            <person name="Brygoo Y."/>
        </authorList>
    </citation>
    <scope>NUCLEOTIDE SEQUENCE [LARGE SCALE GENOMIC DNA]</scope>
    <source>
        <strain evidence="2">FM164</strain>
    </source>
</reference>
<keyword evidence="3" id="KW-1185">Reference proteome</keyword>
<dbReference type="AlphaFoldDB" id="W6QBU3"/>
<evidence type="ECO:0000256" key="1">
    <source>
        <dbReference type="SAM" id="MobiDB-lite"/>
    </source>
</evidence>
<sequence length="334" mass="36441">MNSTSVQFSPLKDGRQILGERDSNACLPPATHAKPSFPTIGTPVRRMPIATSPKKLLPSPIFAGQKRTRDQVDDRGELLGHVQARESSPQLGVQSTVKDDMQSQLIQTPTPQNSQSECGQTQDLMDIDRSFNVPSTPEQDMHSVTLDSDARKKFIQQKASLLRSRLQSAMRNVTDHQFDRRVSELEAHSRKCPRLSLSVLATPPLSSRKQFTSFSSSQIKTPRIGCAGFISTPSHSTPDLPGRPSPLSSSVVQQRAKSHAQRTPPRALGSPVQLSSPPATVIRREADRETSMGPRAELMDDVDAMSPSQRGDAVDGLLKLMSTTGNQSSDAWTG</sequence>
<organism evidence="2 3">
    <name type="scientific">Penicillium roqueforti (strain FM164)</name>
    <dbReference type="NCBI Taxonomy" id="1365484"/>
    <lineage>
        <taxon>Eukaryota</taxon>
        <taxon>Fungi</taxon>
        <taxon>Dikarya</taxon>
        <taxon>Ascomycota</taxon>
        <taxon>Pezizomycotina</taxon>
        <taxon>Eurotiomycetes</taxon>
        <taxon>Eurotiomycetidae</taxon>
        <taxon>Eurotiales</taxon>
        <taxon>Aspergillaceae</taxon>
        <taxon>Penicillium</taxon>
    </lineage>
</organism>
<evidence type="ECO:0000313" key="2">
    <source>
        <dbReference type="EMBL" id="CDM33925.1"/>
    </source>
</evidence>
<evidence type="ECO:0000313" key="3">
    <source>
        <dbReference type="Proteomes" id="UP000030686"/>
    </source>
</evidence>
<gene>
    <name evidence="2" type="ORF">PROQFM164_S03g000649</name>
</gene>
<dbReference type="STRING" id="1365484.W6QBU3"/>
<dbReference type="EMBL" id="HG792017">
    <property type="protein sequence ID" value="CDM33925.1"/>
    <property type="molecule type" value="Genomic_DNA"/>
</dbReference>
<feature type="region of interest" description="Disordered" evidence="1">
    <location>
        <begin position="230"/>
        <end position="313"/>
    </location>
</feature>
<protein>
    <submittedName>
        <fullName evidence="2">Genomic scaffold, ProqFM164S03</fullName>
    </submittedName>
</protein>
<name>W6QBU3_PENRF</name>
<feature type="region of interest" description="Disordered" evidence="1">
    <location>
        <begin position="21"/>
        <end position="72"/>
    </location>
</feature>
<dbReference type="Proteomes" id="UP000030686">
    <property type="component" value="Unassembled WGS sequence"/>
</dbReference>